<gene>
    <name evidence="2" type="ORF">SSLN_LOCUS17182</name>
</gene>
<proteinExistence type="predicted"/>
<dbReference type="AlphaFoldDB" id="A0A183TL34"/>
<protein>
    <submittedName>
        <fullName evidence="2 4">Uncharacterized protein</fullName>
    </submittedName>
</protein>
<evidence type="ECO:0000313" key="3">
    <source>
        <dbReference type="Proteomes" id="UP000275846"/>
    </source>
</evidence>
<evidence type="ECO:0000256" key="1">
    <source>
        <dbReference type="SAM" id="MobiDB-lite"/>
    </source>
</evidence>
<name>A0A183TL34_SCHSO</name>
<accession>A0A183TL34</accession>
<evidence type="ECO:0000313" key="4">
    <source>
        <dbReference type="WBParaSite" id="SSLN_0001783501-mRNA-1"/>
    </source>
</evidence>
<dbReference type="EMBL" id="UYSU01042103">
    <property type="protein sequence ID" value="VDM03568.1"/>
    <property type="molecule type" value="Genomic_DNA"/>
</dbReference>
<dbReference type="Proteomes" id="UP000275846">
    <property type="component" value="Unassembled WGS sequence"/>
</dbReference>
<dbReference type="WBParaSite" id="SSLN_0001783501-mRNA-1">
    <property type="protein sequence ID" value="SSLN_0001783501-mRNA-1"/>
    <property type="gene ID" value="SSLN_0001783501"/>
</dbReference>
<organism evidence="4">
    <name type="scientific">Schistocephalus solidus</name>
    <name type="common">Tapeworm</name>
    <dbReference type="NCBI Taxonomy" id="70667"/>
    <lineage>
        <taxon>Eukaryota</taxon>
        <taxon>Metazoa</taxon>
        <taxon>Spiralia</taxon>
        <taxon>Lophotrochozoa</taxon>
        <taxon>Platyhelminthes</taxon>
        <taxon>Cestoda</taxon>
        <taxon>Eucestoda</taxon>
        <taxon>Diphyllobothriidea</taxon>
        <taxon>Diphyllobothriidae</taxon>
        <taxon>Schistocephalus</taxon>
    </lineage>
</organism>
<reference evidence="2 3" key="2">
    <citation type="submission" date="2018-11" db="EMBL/GenBank/DDBJ databases">
        <authorList>
            <consortium name="Pathogen Informatics"/>
        </authorList>
    </citation>
    <scope>NUCLEOTIDE SEQUENCE [LARGE SCALE GENOMIC DNA]</scope>
    <source>
        <strain evidence="2 3">NST_G2</strain>
    </source>
</reference>
<sequence length="100" mass="11019">MGPFCLVGKPFLPPSLPHAPPGPVIHSRSLPVSPPSPPPPPSPTHPPPREHIPLPPFLHRLRRTPRTSWQQQTNDDNNHTADVAEVLLIKMFHAHSKAVV</sequence>
<reference evidence="4" key="1">
    <citation type="submission" date="2016-06" db="UniProtKB">
        <authorList>
            <consortium name="WormBaseParasite"/>
        </authorList>
    </citation>
    <scope>IDENTIFICATION</scope>
</reference>
<feature type="region of interest" description="Disordered" evidence="1">
    <location>
        <begin position="16"/>
        <end position="55"/>
    </location>
</feature>
<keyword evidence="3" id="KW-1185">Reference proteome</keyword>
<feature type="compositionally biased region" description="Pro residues" evidence="1">
    <location>
        <begin position="32"/>
        <end position="46"/>
    </location>
</feature>
<evidence type="ECO:0000313" key="2">
    <source>
        <dbReference type="EMBL" id="VDM03568.1"/>
    </source>
</evidence>